<proteinExistence type="predicted"/>
<evidence type="ECO:0000313" key="1">
    <source>
        <dbReference type="EMBL" id="KAK1149022.1"/>
    </source>
</evidence>
<reference evidence="1 2" key="1">
    <citation type="journal article" date="2023" name="ACS Omega">
        <title>Identification of the Neoaspergillic Acid Biosynthesis Gene Cluster by Establishing an In Vitro CRISPR-Ribonucleoprotein Genetic System in Aspergillus melleus.</title>
        <authorList>
            <person name="Yuan B."/>
            <person name="Grau M.F."/>
            <person name="Murata R.M."/>
            <person name="Torok T."/>
            <person name="Venkateswaran K."/>
            <person name="Stajich J.E."/>
            <person name="Wang C.C.C."/>
        </authorList>
    </citation>
    <scope>NUCLEOTIDE SEQUENCE [LARGE SCALE GENOMIC DNA]</scope>
    <source>
        <strain evidence="1 2">IMV 1140</strain>
    </source>
</reference>
<keyword evidence="2" id="KW-1185">Reference proteome</keyword>
<name>A0ACC3BEA8_9EURO</name>
<dbReference type="Proteomes" id="UP001177260">
    <property type="component" value="Unassembled WGS sequence"/>
</dbReference>
<gene>
    <name evidence="1" type="ORF">N8T08_007697</name>
</gene>
<accession>A0ACC3BEA8</accession>
<dbReference type="EMBL" id="JAOPJF010000005">
    <property type="protein sequence ID" value="KAK1149022.1"/>
    <property type="molecule type" value="Genomic_DNA"/>
</dbReference>
<evidence type="ECO:0000313" key="2">
    <source>
        <dbReference type="Proteomes" id="UP001177260"/>
    </source>
</evidence>
<organism evidence="1 2">
    <name type="scientific">Aspergillus melleus</name>
    <dbReference type="NCBI Taxonomy" id="138277"/>
    <lineage>
        <taxon>Eukaryota</taxon>
        <taxon>Fungi</taxon>
        <taxon>Dikarya</taxon>
        <taxon>Ascomycota</taxon>
        <taxon>Pezizomycotina</taxon>
        <taxon>Eurotiomycetes</taxon>
        <taxon>Eurotiomycetidae</taxon>
        <taxon>Eurotiales</taxon>
        <taxon>Aspergillaceae</taxon>
        <taxon>Aspergillus</taxon>
        <taxon>Aspergillus subgen. Circumdati</taxon>
    </lineage>
</organism>
<sequence length="449" mass="47715">MKTSYLVLSLGALTTTLSIPSPLQQLLKGNGITTPQNDIDIKKASANDLTQIIDSSPLLSFHRNIVKIESISGNEENVGSFIINFLSSHNFTVEKQIVEQQSENTPERFNIYAYIGEDRHPDIILTSHIDTVPPFIPYSLHAPTNSEPTPDPTSFAREDLLIAGRGSVDAKASVAAIVFATLETLAENPSTSLGLLLDVGEENSGAGMKAFSSSDLNPSPSSFHTIIFGEPTNLSLVAGHKGALGFRLVATGKAAHSGYPWLGKSAISAILPVLAHLDTLQATPSEEGGLLHSDILGNSTLNIGTVVGGVANNVVPASAEAGIAIRLAAGTPDDTRRIIQKAVEDVTGGDGSVYADFESYKGGFAPQHIDADVDGFEVITVNYGTDVPALEVHERQDGGRVKRYLYGPGSFYVPHSSHEAITVGEIEEAVRGYRKLIEVAAERHQSGLE</sequence>
<comment type="caution">
    <text evidence="1">The sequence shown here is derived from an EMBL/GenBank/DDBJ whole genome shotgun (WGS) entry which is preliminary data.</text>
</comment>
<protein>
    <submittedName>
        <fullName evidence="1">Uncharacterized protein</fullName>
    </submittedName>
</protein>